<reference evidence="1 2" key="1">
    <citation type="submission" date="2019-05" db="EMBL/GenBank/DDBJ databases">
        <title>Another draft genome of Portunus trituberculatus and its Hox gene families provides insights of decapod evolution.</title>
        <authorList>
            <person name="Jeong J.-H."/>
            <person name="Song I."/>
            <person name="Kim S."/>
            <person name="Choi T."/>
            <person name="Kim D."/>
            <person name="Ryu S."/>
            <person name="Kim W."/>
        </authorList>
    </citation>
    <scope>NUCLEOTIDE SEQUENCE [LARGE SCALE GENOMIC DNA]</scope>
    <source>
        <tissue evidence="1">Muscle</tissue>
    </source>
</reference>
<accession>A0A5B7DLE0</accession>
<evidence type="ECO:0000313" key="1">
    <source>
        <dbReference type="EMBL" id="MPC21854.1"/>
    </source>
</evidence>
<protein>
    <submittedName>
        <fullName evidence="1">Uncharacterized protein</fullName>
    </submittedName>
</protein>
<sequence>MSQFAEDDGYSRVEGAFKGIIDREELGGTSLRIPRILVGREGAGRGGRREASCSLLNTLRLNTG</sequence>
<proteinExistence type="predicted"/>
<dbReference type="AlphaFoldDB" id="A0A5B7DLE0"/>
<name>A0A5B7DLE0_PORTR</name>
<dbReference type="EMBL" id="VSRR010001026">
    <property type="protein sequence ID" value="MPC21854.1"/>
    <property type="molecule type" value="Genomic_DNA"/>
</dbReference>
<comment type="caution">
    <text evidence="1">The sequence shown here is derived from an EMBL/GenBank/DDBJ whole genome shotgun (WGS) entry which is preliminary data.</text>
</comment>
<keyword evidence="2" id="KW-1185">Reference proteome</keyword>
<organism evidence="1 2">
    <name type="scientific">Portunus trituberculatus</name>
    <name type="common">Swimming crab</name>
    <name type="synonym">Neptunus trituberculatus</name>
    <dbReference type="NCBI Taxonomy" id="210409"/>
    <lineage>
        <taxon>Eukaryota</taxon>
        <taxon>Metazoa</taxon>
        <taxon>Ecdysozoa</taxon>
        <taxon>Arthropoda</taxon>
        <taxon>Crustacea</taxon>
        <taxon>Multicrustacea</taxon>
        <taxon>Malacostraca</taxon>
        <taxon>Eumalacostraca</taxon>
        <taxon>Eucarida</taxon>
        <taxon>Decapoda</taxon>
        <taxon>Pleocyemata</taxon>
        <taxon>Brachyura</taxon>
        <taxon>Eubrachyura</taxon>
        <taxon>Portunoidea</taxon>
        <taxon>Portunidae</taxon>
        <taxon>Portuninae</taxon>
        <taxon>Portunus</taxon>
    </lineage>
</organism>
<gene>
    <name evidence="1" type="ORF">E2C01_014857</name>
</gene>
<dbReference type="Proteomes" id="UP000324222">
    <property type="component" value="Unassembled WGS sequence"/>
</dbReference>
<evidence type="ECO:0000313" key="2">
    <source>
        <dbReference type="Proteomes" id="UP000324222"/>
    </source>
</evidence>